<sequence length="173" mass="18458">MVRKLLNFLSKSRKNINIKVDSSVRIYPNVVLDADHGGSITVGAKSELLHGVILMTYGGNIKIGENCSINPYTVLYGHGNLTIGNNVLIAGHVLIIPANHKFDDLSVPINQQGETRKGIVIEDNVWIGSGCRILDGVVIRSGAIIAAGAVVNRDVASDTIVGGVPARIIKTRK</sequence>
<dbReference type="CDD" id="cd04647">
    <property type="entry name" value="LbH_MAT_like"/>
    <property type="match status" value="1"/>
</dbReference>
<dbReference type="Pfam" id="PF00132">
    <property type="entry name" value="Hexapep"/>
    <property type="match status" value="1"/>
</dbReference>
<dbReference type="InterPro" id="IPR051159">
    <property type="entry name" value="Hexapeptide_acetyltransf"/>
</dbReference>
<proteinExistence type="predicted"/>
<dbReference type="InterPro" id="IPR011004">
    <property type="entry name" value="Trimer_LpxA-like_sf"/>
</dbReference>
<keyword evidence="2" id="KW-1185">Reference proteome</keyword>
<dbReference type="PANTHER" id="PTHR23416">
    <property type="entry name" value="SIALIC ACID SYNTHASE-RELATED"/>
    <property type="match status" value="1"/>
</dbReference>
<evidence type="ECO:0000313" key="2">
    <source>
        <dbReference type="Proteomes" id="UP001468798"/>
    </source>
</evidence>
<name>A0ABU9NLL5_9FLAO</name>
<dbReference type="PANTHER" id="PTHR23416:SF78">
    <property type="entry name" value="LIPOPOLYSACCHARIDE BIOSYNTHESIS O-ACETYL TRANSFERASE WBBJ-RELATED"/>
    <property type="match status" value="1"/>
</dbReference>
<comment type="caution">
    <text evidence="1">The sequence shown here is derived from an EMBL/GenBank/DDBJ whole genome shotgun (WGS) entry which is preliminary data.</text>
</comment>
<reference evidence="1 2" key="1">
    <citation type="submission" date="2024-03" db="EMBL/GenBank/DDBJ databases">
        <title>Two novel species of the genus Flavobacterium exhibiting potentially degradation of complex polysaccharides.</title>
        <authorList>
            <person name="Lian X."/>
        </authorList>
    </citation>
    <scope>NUCLEOTIDE SEQUENCE [LARGE SCALE GENOMIC DNA]</scope>
    <source>
        <strain evidence="1 2">N6</strain>
    </source>
</reference>
<dbReference type="GO" id="GO:0016746">
    <property type="term" value="F:acyltransferase activity"/>
    <property type="evidence" value="ECO:0007669"/>
    <property type="project" value="UniProtKB-KW"/>
</dbReference>
<evidence type="ECO:0000313" key="1">
    <source>
        <dbReference type="EMBL" id="MEM0575271.1"/>
    </source>
</evidence>
<dbReference type="Gene3D" id="2.160.10.10">
    <property type="entry name" value="Hexapeptide repeat proteins"/>
    <property type="match status" value="1"/>
</dbReference>
<organism evidence="1 2">
    <name type="scientific">Flavobacterium polysaccharolyticum</name>
    <dbReference type="NCBI Taxonomy" id="3133148"/>
    <lineage>
        <taxon>Bacteria</taxon>
        <taxon>Pseudomonadati</taxon>
        <taxon>Bacteroidota</taxon>
        <taxon>Flavobacteriia</taxon>
        <taxon>Flavobacteriales</taxon>
        <taxon>Flavobacteriaceae</taxon>
        <taxon>Flavobacterium</taxon>
    </lineage>
</organism>
<dbReference type="EMBL" id="JBCGDP010000002">
    <property type="protein sequence ID" value="MEM0575271.1"/>
    <property type="molecule type" value="Genomic_DNA"/>
</dbReference>
<dbReference type="Proteomes" id="UP001468798">
    <property type="component" value="Unassembled WGS sequence"/>
</dbReference>
<protein>
    <submittedName>
        <fullName evidence="1">Acyltransferase</fullName>
        <ecNumber evidence="1">2.3.1.-</ecNumber>
    </submittedName>
</protein>
<accession>A0ABU9NLL5</accession>
<gene>
    <name evidence="1" type="ORF">WFZ86_02080</name>
</gene>
<dbReference type="RefSeq" id="WP_342690399.1">
    <property type="nucleotide sequence ID" value="NZ_JBCGDP010000002.1"/>
</dbReference>
<keyword evidence="1" id="KW-0808">Transferase</keyword>
<dbReference type="SUPFAM" id="SSF51161">
    <property type="entry name" value="Trimeric LpxA-like enzymes"/>
    <property type="match status" value="1"/>
</dbReference>
<dbReference type="EC" id="2.3.1.-" evidence="1"/>
<dbReference type="InterPro" id="IPR001451">
    <property type="entry name" value="Hexapep"/>
</dbReference>
<keyword evidence="1" id="KW-0012">Acyltransferase</keyword>